<gene>
    <name evidence="1" type="ORF">TNCT_334581</name>
</gene>
<evidence type="ECO:0000313" key="2">
    <source>
        <dbReference type="Proteomes" id="UP000887116"/>
    </source>
</evidence>
<evidence type="ECO:0000313" key="1">
    <source>
        <dbReference type="EMBL" id="GFQ96010.1"/>
    </source>
</evidence>
<protein>
    <submittedName>
        <fullName evidence="1">Uncharacterized protein</fullName>
    </submittedName>
</protein>
<accession>A0A8X6G3P9</accession>
<comment type="caution">
    <text evidence="1">The sequence shown here is derived from an EMBL/GenBank/DDBJ whole genome shotgun (WGS) entry which is preliminary data.</text>
</comment>
<organism evidence="1 2">
    <name type="scientific">Trichonephila clavata</name>
    <name type="common">Joro spider</name>
    <name type="synonym">Nephila clavata</name>
    <dbReference type="NCBI Taxonomy" id="2740835"/>
    <lineage>
        <taxon>Eukaryota</taxon>
        <taxon>Metazoa</taxon>
        <taxon>Ecdysozoa</taxon>
        <taxon>Arthropoda</taxon>
        <taxon>Chelicerata</taxon>
        <taxon>Arachnida</taxon>
        <taxon>Araneae</taxon>
        <taxon>Araneomorphae</taxon>
        <taxon>Entelegynae</taxon>
        <taxon>Araneoidea</taxon>
        <taxon>Nephilidae</taxon>
        <taxon>Trichonephila</taxon>
    </lineage>
</organism>
<dbReference type="OrthoDB" id="6458294at2759"/>
<name>A0A8X6G3P9_TRICU</name>
<sequence>MSLQMHMWELAAEDGSLWSNYFLHAANRNRESIFRLFPAETRVESVESRNPRTVIQKRLSPGKVDFSGEKNKRRINLLERLRDYLDARPFFFHFRFCARIQEQWIY</sequence>
<reference evidence="1" key="1">
    <citation type="submission" date="2020-07" db="EMBL/GenBank/DDBJ databases">
        <title>Multicomponent nature underlies the extraordinary mechanical properties of spider dragline silk.</title>
        <authorList>
            <person name="Kono N."/>
            <person name="Nakamura H."/>
            <person name="Mori M."/>
            <person name="Yoshida Y."/>
            <person name="Ohtoshi R."/>
            <person name="Malay A.D."/>
            <person name="Moran D.A.P."/>
            <person name="Tomita M."/>
            <person name="Numata K."/>
            <person name="Arakawa K."/>
        </authorList>
    </citation>
    <scope>NUCLEOTIDE SEQUENCE</scope>
</reference>
<dbReference type="AlphaFoldDB" id="A0A8X6G3P9"/>
<proteinExistence type="predicted"/>
<dbReference type="EMBL" id="BMAO01004635">
    <property type="protein sequence ID" value="GFQ96010.1"/>
    <property type="molecule type" value="Genomic_DNA"/>
</dbReference>
<keyword evidence="2" id="KW-1185">Reference proteome</keyword>
<dbReference type="Proteomes" id="UP000887116">
    <property type="component" value="Unassembled WGS sequence"/>
</dbReference>